<organism evidence="2">
    <name type="scientific">Lepeophtheirus salmonis</name>
    <name type="common">Salmon louse</name>
    <name type="synonym">Caligus salmonis</name>
    <dbReference type="NCBI Taxonomy" id="72036"/>
    <lineage>
        <taxon>Eukaryota</taxon>
        <taxon>Metazoa</taxon>
        <taxon>Ecdysozoa</taxon>
        <taxon>Arthropoda</taxon>
        <taxon>Crustacea</taxon>
        <taxon>Multicrustacea</taxon>
        <taxon>Hexanauplia</taxon>
        <taxon>Copepoda</taxon>
        <taxon>Siphonostomatoida</taxon>
        <taxon>Caligidae</taxon>
        <taxon>Lepeophtheirus</taxon>
    </lineage>
</organism>
<evidence type="ECO:0000256" key="1">
    <source>
        <dbReference type="SAM" id="Phobius"/>
    </source>
</evidence>
<proteinExistence type="predicted"/>
<evidence type="ECO:0000313" key="2">
    <source>
        <dbReference type="EMBL" id="CDW26978.1"/>
    </source>
</evidence>
<sequence length="112" mass="13123">MRIRKVFETDGNVEGVPRVNVTMHTTSVMMLGFVASHRKIIRLFMILLMLSTMMYLCSRTPYILHSELLENLCHAHCSSMGYKISKQNRNNITIHKLRSYTRTTTENDWMLN</sequence>
<accession>A0A0K2TLL1</accession>
<feature type="non-terminal residue" evidence="2">
    <location>
        <position position="112"/>
    </location>
</feature>
<dbReference type="AlphaFoldDB" id="A0A0K2TLL1"/>
<protein>
    <submittedName>
        <fullName evidence="2">Uncharacterized protein</fullName>
    </submittedName>
</protein>
<dbReference type="EMBL" id="HACA01009617">
    <property type="protein sequence ID" value="CDW26978.1"/>
    <property type="molecule type" value="Transcribed_RNA"/>
</dbReference>
<keyword evidence="1" id="KW-0472">Membrane</keyword>
<reference evidence="2" key="1">
    <citation type="submission" date="2014-05" db="EMBL/GenBank/DDBJ databases">
        <authorList>
            <person name="Chronopoulou M."/>
        </authorList>
    </citation>
    <scope>NUCLEOTIDE SEQUENCE</scope>
    <source>
        <tissue evidence="2">Whole organism</tissue>
    </source>
</reference>
<name>A0A0K2TLL1_LEPSM</name>
<keyword evidence="1" id="KW-1133">Transmembrane helix</keyword>
<keyword evidence="1" id="KW-0812">Transmembrane</keyword>
<feature type="transmembrane region" description="Helical" evidence="1">
    <location>
        <begin position="40"/>
        <end position="56"/>
    </location>
</feature>